<accession>A0ABD3SPM5</accession>
<reference evidence="2 3" key="1">
    <citation type="submission" date="2024-10" db="EMBL/GenBank/DDBJ databases">
        <title>Updated reference genomes for cyclostephanoid diatoms.</title>
        <authorList>
            <person name="Roberts W.R."/>
            <person name="Alverson A.J."/>
        </authorList>
    </citation>
    <scope>NUCLEOTIDE SEQUENCE [LARGE SCALE GENOMIC DNA]</scope>
    <source>
        <strain evidence="2 3">AJA228-03</strain>
    </source>
</reference>
<feature type="compositionally biased region" description="Acidic residues" evidence="1">
    <location>
        <begin position="171"/>
        <end position="187"/>
    </location>
</feature>
<evidence type="ECO:0000256" key="1">
    <source>
        <dbReference type="SAM" id="MobiDB-lite"/>
    </source>
</evidence>
<dbReference type="AlphaFoldDB" id="A0ABD3SPM5"/>
<protein>
    <submittedName>
        <fullName evidence="2">Uncharacterized protein</fullName>
    </submittedName>
</protein>
<feature type="region of interest" description="Disordered" evidence="1">
    <location>
        <begin position="166"/>
        <end position="191"/>
    </location>
</feature>
<comment type="caution">
    <text evidence="2">The sequence shown here is derived from an EMBL/GenBank/DDBJ whole genome shotgun (WGS) entry which is preliminary data.</text>
</comment>
<evidence type="ECO:0000313" key="2">
    <source>
        <dbReference type="EMBL" id="KAL3826321.1"/>
    </source>
</evidence>
<proteinExistence type="predicted"/>
<organism evidence="2 3">
    <name type="scientific">Cyclostephanos tholiformis</name>
    <dbReference type="NCBI Taxonomy" id="382380"/>
    <lineage>
        <taxon>Eukaryota</taxon>
        <taxon>Sar</taxon>
        <taxon>Stramenopiles</taxon>
        <taxon>Ochrophyta</taxon>
        <taxon>Bacillariophyta</taxon>
        <taxon>Coscinodiscophyceae</taxon>
        <taxon>Thalassiosirophycidae</taxon>
        <taxon>Stephanodiscales</taxon>
        <taxon>Stephanodiscaceae</taxon>
        <taxon>Cyclostephanos</taxon>
    </lineage>
</organism>
<dbReference type="EMBL" id="JALLPB020000023">
    <property type="protein sequence ID" value="KAL3826321.1"/>
    <property type="molecule type" value="Genomic_DNA"/>
</dbReference>
<name>A0ABD3SPM5_9STRA</name>
<sequence length="335" mass="37882">MYEDQGHSYGHNDSDCIASSALFVTAPPSDDANDRIPQELDREVSTDCASDVMQAAGILCHFKNDAIIDCSAQGAADIVEIAAHMLTNKYQENVISNVSMKDWLVGNHPQDHDATVATATASHVSVLDSLVHPVRLAIDDDAEEVNKLHQYVRKELLEIFVIPQQTAPSDYGDDNEEYEEDDDEDDKDGNCIKETPATVSIDYMSITTRHLITRNRSIAVSSSLPLTIAQRYYPGRVGLRCTHCANVRRKSTSKAAFYPLRLKNIYREVCAWQRIHFRKCPFVPDTVRERYDYYKRIDTSRGKVKYWESSARKIGLENNLDRDDGIVFVQTAWKA</sequence>
<evidence type="ECO:0000313" key="3">
    <source>
        <dbReference type="Proteomes" id="UP001530377"/>
    </source>
</evidence>
<keyword evidence="3" id="KW-1185">Reference proteome</keyword>
<gene>
    <name evidence="2" type="ORF">ACHAXA_003645</name>
</gene>
<dbReference type="Proteomes" id="UP001530377">
    <property type="component" value="Unassembled WGS sequence"/>
</dbReference>